<dbReference type="PROSITE" id="PS00699">
    <property type="entry name" value="NITROGENASE_1_1"/>
    <property type="match status" value="1"/>
</dbReference>
<dbReference type="InterPro" id="IPR005975">
    <property type="entry name" value="Nase_Mo-Fe_CF"/>
</dbReference>
<evidence type="ECO:0000259" key="7">
    <source>
        <dbReference type="Pfam" id="PF00148"/>
    </source>
</evidence>
<gene>
    <name evidence="8" type="ORF">CCC_03012</name>
</gene>
<dbReference type="UniPathway" id="UPA00782"/>
<accession>A0A0C2YYQ6</accession>
<dbReference type="OrthoDB" id="9800746at2"/>
<comment type="caution">
    <text evidence="8">The sequence shown here is derived from an EMBL/GenBank/DDBJ whole genome shotgun (WGS) entry which is preliminary data.</text>
</comment>
<dbReference type="Proteomes" id="UP000031971">
    <property type="component" value="Unassembled WGS sequence"/>
</dbReference>
<evidence type="ECO:0000256" key="6">
    <source>
        <dbReference type="RuleBase" id="RU004021"/>
    </source>
</evidence>
<dbReference type="RefSeq" id="WP_009869026.1">
    <property type="nucleotide sequence ID" value="NZ_JXSL01000020.1"/>
</dbReference>
<name>A0A0C2YYQ6_PARME</name>
<dbReference type="InterPro" id="IPR000510">
    <property type="entry name" value="Nase/OxRdtase_comp1"/>
</dbReference>
<keyword evidence="5 6" id="KW-0535">Nitrogen fixation</keyword>
<evidence type="ECO:0000313" key="8">
    <source>
        <dbReference type="EMBL" id="KIM00224.1"/>
    </source>
</evidence>
<dbReference type="Gene3D" id="6.10.250.1090">
    <property type="match status" value="1"/>
</dbReference>
<dbReference type="CDD" id="cd01966">
    <property type="entry name" value="Nitrogenase_NifN_1"/>
    <property type="match status" value="1"/>
</dbReference>
<evidence type="ECO:0000256" key="3">
    <source>
        <dbReference type="ARBA" id="ARBA00011002"/>
    </source>
</evidence>
<comment type="similarity">
    <text evidence="3 6">Belongs to the NifD/NifK/NifE/NifN family.</text>
</comment>
<dbReference type="STRING" id="272627.CCC_03012"/>
<sequence length="452" mass="47573">MALIVDHNKALSTSPLKVSAPLGAALAFMGMKGCLPMFHGSQGCTAFALVMMVRHFREAIPLQTTAMNEISTILGGMDQVEEGLLNIAKRAKPEIIGLISTALTETRGEDMAGDVKVIRARNKELADIAVVDVSAPDFSGSLETGWGKAVTAIIKSLAKPSGNHAKLDRVNLLPGAHLTPGDVEALKDIVADFGMEAMVLPDLSDSLDGHVPDSYTPTTLGGTAVASVREMGRARLTIAIGEHMRIAAKTAENITGVPSVVLDRVTGLEAVDRLMVSLSTVAGVPVPARQRRARSQLVDAMLDGHFYFGGRSVAIAAEPALLWSMGKLVSDMGATIAAAVTTQPVPMLAELKAERVIVGDFEDLEDQILEAGGADLIIANSNGRQVAAHHGIPLFRAGFPVFDRLGAAHLTSAGYRGTRDLITQLGNILMERPGHAHQQSEHAHGHQSAAAG</sequence>
<dbReference type="AlphaFoldDB" id="A0A0C2YYQ6"/>
<comment type="pathway">
    <text evidence="2">Cofactor biosynthesis; Fe-Mo cofactor biosynthesis.</text>
</comment>
<dbReference type="SUPFAM" id="SSF53807">
    <property type="entry name" value="Helical backbone' metal receptor"/>
    <property type="match status" value="1"/>
</dbReference>
<keyword evidence="9" id="KW-1185">Reference proteome</keyword>
<dbReference type="GO" id="GO:0016163">
    <property type="term" value="F:nitrogenase activity"/>
    <property type="evidence" value="ECO:0007669"/>
    <property type="project" value="InterPro"/>
</dbReference>
<evidence type="ECO:0000256" key="2">
    <source>
        <dbReference type="ARBA" id="ARBA00005155"/>
    </source>
</evidence>
<dbReference type="Pfam" id="PF00148">
    <property type="entry name" value="Oxidored_nitro"/>
    <property type="match status" value="1"/>
</dbReference>
<dbReference type="PANTHER" id="PTHR33712">
    <property type="entry name" value="LIGHT-INDEPENDENT PROTOCHLOROPHYLLIDE REDUCTASE SUBUNIT B"/>
    <property type="match status" value="1"/>
</dbReference>
<evidence type="ECO:0000256" key="5">
    <source>
        <dbReference type="ARBA" id="ARBA00023231"/>
    </source>
</evidence>
<evidence type="ECO:0000313" key="9">
    <source>
        <dbReference type="Proteomes" id="UP000031971"/>
    </source>
</evidence>
<feature type="domain" description="Nitrogenase/oxidoreductase component 1" evidence="7">
    <location>
        <begin position="19"/>
        <end position="429"/>
    </location>
</feature>
<dbReference type="InterPro" id="IPR000318">
    <property type="entry name" value="Nase_comp1_CS"/>
</dbReference>
<dbReference type="NCBIfam" id="TIGR01285">
    <property type="entry name" value="nifN"/>
    <property type="match status" value="1"/>
</dbReference>
<dbReference type="Gene3D" id="3.40.50.1980">
    <property type="entry name" value="Nitrogenase molybdenum iron protein domain"/>
    <property type="match status" value="3"/>
</dbReference>
<evidence type="ECO:0000256" key="1">
    <source>
        <dbReference type="ARBA" id="ARBA00003171"/>
    </source>
</evidence>
<organism evidence="8 9">
    <name type="scientific">Paramagnetospirillum magnetotacticum MS-1</name>
    <dbReference type="NCBI Taxonomy" id="272627"/>
    <lineage>
        <taxon>Bacteria</taxon>
        <taxon>Pseudomonadati</taxon>
        <taxon>Pseudomonadota</taxon>
        <taxon>Alphaproteobacteria</taxon>
        <taxon>Rhodospirillales</taxon>
        <taxon>Magnetospirillaceae</taxon>
        <taxon>Paramagnetospirillum</taxon>
    </lineage>
</organism>
<dbReference type="EMBL" id="JXSL01000020">
    <property type="protein sequence ID" value="KIM00224.1"/>
    <property type="molecule type" value="Genomic_DNA"/>
</dbReference>
<proteinExistence type="inferred from homology"/>
<comment type="function">
    <text evidence="1">This protein may play a role in the biosynthesis of the prosthetic group of nitrogenase (FeMo cofactor).</text>
</comment>
<reference evidence="8 9" key="1">
    <citation type="submission" date="2015-01" db="EMBL/GenBank/DDBJ databases">
        <title>Genome Sequence of Magnetospirillum magnetotacticum Strain MS-1.</title>
        <authorList>
            <person name="Marinov G.K."/>
            <person name="Smalley M.D."/>
            <person name="DeSalvo G."/>
        </authorList>
    </citation>
    <scope>NUCLEOTIDE SEQUENCE [LARGE SCALE GENOMIC DNA]</scope>
    <source>
        <strain evidence="8 9">MS-1</strain>
    </source>
</reference>
<dbReference type="InterPro" id="IPR050152">
    <property type="entry name" value="ChlB/BchB/BchZ"/>
</dbReference>
<evidence type="ECO:0000256" key="4">
    <source>
        <dbReference type="ARBA" id="ARBA00013282"/>
    </source>
</evidence>
<protein>
    <recommendedName>
        <fullName evidence="4">Nitrogenase iron-molybdenum cofactor biosynthesis protein NifN</fullName>
    </recommendedName>
</protein>
<dbReference type="PANTHER" id="PTHR33712:SF7">
    <property type="entry name" value="LIGHT-INDEPENDENT PROTOCHLOROPHYLLIDE REDUCTASE SUBUNIT B"/>
    <property type="match status" value="1"/>
</dbReference>
<dbReference type="GO" id="GO:0065003">
    <property type="term" value="P:protein-containing complex assembly"/>
    <property type="evidence" value="ECO:0007669"/>
    <property type="project" value="InterPro"/>
</dbReference>